<evidence type="ECO:0000256" key="2">
    <source>
        <dbReference type="ARBA" id="ARBA00007613"/>
    </source>
</evidence>
<dbReference type="GO" id="GO:0015288">
    <property type="term" value="F:porin activity"/>
    <property type="evidence" value="ECO:0007669"/>
    <property type="project" value="TreeGrafter"/>
</dbReference>
<organism evidence="9 10">
    <name type="scientific">Acinetobacter qingfengensis</name>
    <dbReference type="NCBI Taxonomy" id="1262585"/>
    <lineage>
        <taxon>Bacteria</taxon>
        <taxon>Pseudomonadati</taxon>
        <taxon>Pseudomonadota</taxon>
        <taxon>Gammaproteobacteria</taxon>
        <taxon>Moraxellales</taxon>
        <taxon>Moraxellaceae</taxon>
        <taxon>Acinetobacter</taxon>
    </lineage>
</organism>
<keyword evidence="4" id="KW-1134">Transmembrane beta strand</keyword>
<dbReference type="SUPFAM" id="SSF56954">
    <property type="entry name" value="Outer membrane efflux proteins (OEP)"/>
    <property type="match status" value="1"/>
</dbReference>
<keyword evidence="7" id="KW-0998">Cell outer membrane</keyword>
<feature type="signal peptide" evidence="8">
    <location>
        <begin position="1"/>
        <end position="20"/>
    </location>
</feature>
<dbReference type="RefSeq" id="WP_070070211.1">
    <property type="nucleotide sequence ID" value="NZ_MKKK01000034.1"/>
</dbReference>
<proteinExistence type="inferred from homology"/>
<gene>
    <name evidence="9" type="ORF">BJI46_03425</name>
</gene>
<name>A0A1E7R505_9GAMM</name>
<dbReference type="Proteomes" id="UP000185895">
    <property type="component" value="Unassembled WGS sequence"/>
</dbReference>
<dbReference type="InterPro" id="IPR051906">
    <property type="entry name" value="TolC-like"/>
</dbReference>
<dbReference type="Pfam" id="PF02321">
    <property type="entry name" value="OEP"/>
    <property type="match status" value="2"/>
</dbReference>
<evidence type="ECO:0000256" key="1">
    <source>
        <dbReference type="ARBA" id="ARBA00004442"/>
    </source>
</evidence>
<dbReference type="InterPro" id="IPR003423">
    <property type="entry name" value="OMP_efflux"/>
</dbReference>
<dbReference type="Gene3D" id="1.20.1600.10">
    <property type="entry name" value="Outer membrane efflux proteins (OEP)"/>
    <property type="match status" value="1"/>
</dbReference>
<feature type="chain" id="PRO_5043144583" evidence="8">
    <location>
        <begin position="21"/>
        <end position="443"/>
    </location>
</feature>
<dbReference type="GO" id="GO:1990281">
    <property type="term" value="C:efflux pump complex"/>
    <property type="evidence" value="ECO:0007669"/>
    <property type="project" value="TreeGrafter"/>
</dbReference>
<keyword evidence="6" id="KW-0472">Membrane</keyword>
<keyword evidence="10" id="KW-1185">Reference proteome</keyword>
<keyword evidence="5" id="KW-0812">Transmembrane</keyword>
<sequence length="443" mass="50417">MRKFCWLGLICYLPLGHLQAMDLIEAYQRALAYDASWQANQLRYRVEQQNLGIAQAAVLPTVSVNASIDKQYQNENSAQSFEINGQRYHLVNSDVTTRQVSASIRQPIFRLDVWQKYKQVKISTDLAELKLQYQQQQLMLNVATAYFDVLRQQQLLAVYRQEEQALFKQLQMMQAKYKEGLIARIDVSEANAQYQSAVAKRTSGEVQSQLALEQLQHYTGKIYDDLSQLSSSFQYQLPIPNQIEDWQNMALRNNLELNQTRLAYQVALQQVKVDQADAYPQVEMVASSGWNKQSPENILSQNGRVDKVGVELNWTPFLGTRQATLKKSQISAEAARVDIAQSQNQIQTEVKRNFLQVVTASRQLNAYKAAQESAQLVADASQASYQEGLKTMVDVLLAQRNAFSATQDYVNAQYDYLLNVLQLRASSGQLTEADLKAFNAWLE</sequence>
<evidence type="ECO:0000256" key="5">
    <source>
        <dbReference type="ARBA" id="ARBA00022692"/>
    </source>
</evidence>
<evidence type="ECO:0000313" key="10">
    <source>
        <dbReference type="Proteomes" id="UP000185895"/>
    </source>
</evidence>
<dbReference type="GO" id="GO:0015562">
    <property type="term" value="F:efflux transmembrane transporter activity"/>
    <property type="evidence" value="ECO:0007669"/>
    <property type="project" value="InterPro"/>
</dbReference>
<dbReference type="PANTHER" id="PTHR30026">
    <property type="entry name" value="OUTER MEMBRANE PROTEIN TOLC"/>
    <property type="match status" value="1"/>
</dbReference>
<evidence type="ECO:0000256" key="3">
    <source>
        <dbReference type="ARBA" id="ARBA00022448"/>
    </source>
</evidence>
<dbReference type="PANTHER" id="PTHR30026:SF20">
    <property type="entry name" value="OUTER MEMBRANE PROTEIN TOLC"/>
    <property type="match status" value="1"/>
</dbReference>
<reference evidence="9 10" key="1">
    <citation type="submission" date="2016-09" db="EMBL/GenBank/DDBJ databases">
        <authorList>
            <person name="Capua I."/>
            <person name="De Benedictis P."/>
            <person name="Joannis T."/>
            <person name="Lombin L.H."/>
            <person name="Cattoli G."/>
        </authorList>
    </citation>
    <scope>NUCLEOTIDE SEQUENCE [LARGE SCALE GENOMIC DNA]</scope>
    <source>
        <strain evidence="9 10">ANC 4671</strain>
    </source>
</reference>
<comment type="similarity">
    <text evidence="2">Belongs to the outer membrane factor (OMF) (TC 1.B.17) family.</text>
</comment>
<evidence type="ECO:0000256" key="7">
    <source>
        <dbReference type="ARBA" id="ARBA00023237"/>
    </source>
</evidence>
<evidence type="ECO:0000313" key="9">
    <source>
        <dbReference type="EMBL" id="OEY94404.1"/>
    </source>
</evidence>
<dbReference type="OrthoDB" id="9813458at2"/>
<protein>
    <submittedName>
        <fullName evidence="9">Uncharacterized protein</fullName>
    </submittedName>
</protein>
<evidence type="ECO:0000256" key="6">
    <source>
        <dbReference type="ARBA" id="ARBA00023136"/>
    </source>
</evidence>
<dbReference type="EMBL" id="MKKK01000034">
    <property type="protein sequence ID" value="OEY94404.1"/>
    <property type="molecule type" value="Genomic_DNA"/>
</dbReference>
<keyword evidence="3" id="KW-0813">Transport</keyword>
<dbReference type="STRING" id="1262585.BJI46_03425"/>
<comment type="caution">
    <text evidence="9">The sequence shown here is derived from an EMBL/GenBank/DDBJ whole genome shotgun (WGS) entry which is preliminary data.</text>
</comment>
<dbReference type="GO" id="GO:0009279">
    <property type="term" value="C:cell outer membrane"/>
    <property type="evidence" value="ECO:0007669"/>
    <property type="project" value="UniProtKB-SubCell"/>
</dbReference>
<evidence type="ECO:0000256" key="4">
    <source>
        <dbReference type="ARBA" id="ARBA00022452"/>
    </source>
</evidence>
<comment type="subcellular location">
    <subcellularLocation>
        <location evidence="1">Cell outer membrane</location>
    </subcellularLocation>
</comment>
<evidence type="ECO:0000256" key="8">
    <source>
        <dbReference type="SAM" id="SignalP"/>
    </source>
</evidence>
<keyword evidence="8" id="KW-0732">Signal</keyword>
<dbReference type="AlphaFoldDB" id="A0A1E7R505"/>
<accession>A0A1E7R505</accession>